<feature type="binding site" evidence="12">
    <location>
        <position position="361"/>
    </location>
    <ligand>
        <name>Zn(2+)</name>
        <dbReference type="ChEBI" id="CHEBI:29105"/>
    </ligand>
</feature>
<dbReference type="OrthoDB" id="10248475at2759"/>
<feature type="binding site" evidence="12">
    <location>
        <position position="359"/>
    </location>
    <ligand>
        <name>Zn(2+)</name>
        <dbReference type="ChEBI" id="CHEBI:29105"/>
    </ligand>
</feature>
<dbReference type="Gene3D" id="3.40.1050.10">
    <property type="entry name" value="Carbonic anhydrase"/>
    <property type="match status" value="1"/>
</dbReference>
<gene>
    <name evidence="15" type="ORF">G2W53_012339</name>
</gene>
<sequence length="538" mass="59910">MLPFRSFYGFESWLDHSGYSQSQGPASFIKSMELDGGKSIKPERKSTEACKSHREAERRRRQRINAHLSTLRSLLPNTAKSDKASLLAEVVQRVKDLRKQAHDVAPHHDGDLSCSTTTTAEATSDPADTELWPFPGESDEATLSYCDASGDSNSKLLKATLCCEDRPNLNRDLAQAIRSARAKAVRAEIMTVGGRTKSVVMMQMQCPGPGGKEEEVEIRALERALMAVVENRALVGSGLGRMGSKTCSLVRSTLALVGPSFHGDHTSRCSPFVPRSKFAKWAKTEAVSPFSVKEKQLEIPSQEYNYRGPNMDQTDGSNDLFGIMKQRFLSFKNQKYMEELEHFQALAEAQSPKFMVIACADSRVCPSNVLGFQPGEAFMIRNIANLVPPMKNGPTECNAALEFAVTILKVENILVIGHSSCAGIETLMNIQEDAESSFINKWVINGTVSKLKTKAATANLSFGEQCKFCEKESINQSLMNLLSYPWIQDKVRNELLFLHGGYYDFSNCSFEKWTLDFKACDVKEGGNYYRVKEQDFWC</sequence>
<feature type="binding site" evidence="12">
    <location>
        <position position="421"/>
    </location>
    <ligand>
        <name>Zn(2+)</name>
        <dbReference type="ChEBI" id="CHEBI:29105"/>
    </ligand>
</feature>
<dbReference type="CDD" id="cd00884">
    <property type="entry name" value="beta_CA_cladeB"/>
    <property type="match status" value="1"/>
</dbReference>
<dbReference type="InterPro" id="IPR015892">
    <property type="entry name" value="Carbonic_anhydrase_CS"/>
</dbReference>
<dbReference type="Gene3D" id="4.10.280.10">
    <property type="entry name" value="Helix-loop-helix DNA-binding domain"/>
    <property type="match status" value="1"/>
</dbReference>
<dbReference type="PANTHER" id="PTHR11002">
    <property type="entry name" value="CARBONIC ANHYDRASE"/>
    <property type="match status" value="1"/>
</dbReference>
<dbReference type="AlphaFoldDB" id="A0A834U0U3"/>
<evidence type="ECO:0000256" key="3">
    <source>
        <dbReference type="ARBA" id="ARBA00006217"/>
    </source>
</evidence>
<dbReference type="InterPro" id="IPR036638">
    <property type="entry name" value="HLH_DNA-bd_sf"/>
</dbReference>
<dbReference type="EMBL" id="JAAIUW010000005">
    <property type="protein sequence ID" value="KAF7830006.1"/>
    <property type="molecule type" value="Genomic_DNA"/>
</dbReference>
<evidence type="ECO:0000256" key="13">
    <source>
        <dbReference type="SAM" id="MobiDB-lite"/>
    </source>
</evidence>
<dbReference type="GO" id="GO:0008270">
    <property type="term" value="F:zinc ion binding"/>
    <property type="evidence" value="ECO:0007669"/>
    <property type="project" value="InterPro"/>
</dbReference>
<dbReference type="PROSITE" id="PS50888">
    <property type="entry name" value="BHLH"/>
    <property type="match status" value="1"/>
</dbReference>
<reference evidence="15" key="1">
    <citation type="submission" date="2020-09" db="EMBL/GenBank/DDBJ databases">
        <title>Genome-Enabled Discovery of Anthraquinone Biosynthesis in Senna tora.</title>
        <authorList>
            <person name="Kang S.-H."/>
            <person name="Pandey R.P."/>
            <person name="Lee C.-M."/>
            <person name="Sim J.-S."/>
            <person name="Jeong J.-T."/>
            <person name="Choi B.-S."/>
            <person name="Jung M."/>
            <person name="Ginzburg D."/>
            <person name="Zhao K."/>
            <person name="Won S.Y."/>
            <person name="Oh T.-J."/>
            <person name="Yu Y."/>
            <person name="Kim N.-H."/>
            <person name="Lee O.R."/>
            <person name="Lee T.-H."/>
            <person name="Bashyal P."/>
            <person name="Kim T.-S."/>
            <person name="Lee W.-H."/>
            <person name="Kawkins C."/>
            <person name="Kim C.-K."/>
            <person name="Kim J.S."/>
            <person name="Ahn B.O."/>
            <person name="Rhee S.Y."/>
            <person name="Sohng J.K."/>
        </authorList>
    </citation>
    <scope>NUCLEOTIDE SEQUENCE</scope>
    <source>
        <tissue evidence="15">Leaf</tissue>
    </source>
</reference>
<evidence type="ECO:0000259" key="14">
    <source>
        <dbReference type="PROSITE" id="PS50888"/>
    </source>
</evidence>
<feature type="compositionally biased region" description="Basic and acidic residues" evidence="13">
    <location>
        <begin position="37"/>
        <end position="58"/>
    </location>
</feature>
<comment type="catalytic activity">
    <reaction evidence="11">
        <text>hydrogencarbonate + H(+) = CO2 + H2O</text>
        <dbReference type="Rhea" id="RHEA:10748"/>
        <dbReference type="ChEBI" id="CHEBI:15377"/>
        <dbReference type="ChEBI" id="CHEBI:15378"/>
        <dbReference type="ChEBI" id="CHEBI:16526"/>
        <dbReference type="ChEBI" id="CHEBI:17544"/>
        <dbReference type="EC" id="4.2.1.1"/>
    </reaction>
</comment>
<dbReference type="CDD" id="cd04873">
    <property type="entry name" value="ACT_UUR-ACR-like"/>
    <property type="match status" value="1"/>
</dbReference>
<keyword evidence="10" id="KW-0539">Nucleus</keyword>
<evidence type="ECO:0000256" key="2">
    <source>
        <dbReference type="ARBA" id="ARBA00004123"/>
    </source>
</evidence>
<comment type="subcellular location">
    <subcellularLocation>
        <location evidence="2">Nucleus</location>
    </subcellularLocation>
</comment>
<dbReference type="SMART" id="SM00353">
    <property type="entry name" value="HLH"/>
    <property type="match status" value="1"/>
</dbReference>
<accession>A0A834U0U3</accession>
<evidence type="ECO:0000256" key="11">
    <source>
        <dbReference type="ARBA" id="ARBA00048348"/>
    </source>
</evidence>
<dbReference type="EC" id="4.2.1.1" evidence="4"/>
<dbReference type="GO" id="GO:0004089">
    <property type="term" value="F:carbonate dehydratase activity"/>
    <property type="evidence" value="ECO:0007669"/>
    <property type="project" value="UniProtKB-EC"/>
</dbReference>
<dbReference type="Pfam" id="PF00484">
    <property type="entry name" value="Pro_CA"/>
    <property type="match status" value="1"/>
</dbReference>
<evidence type="ECO:0000256" key="5">
    <source>
        <dbReference type="ARBA" id="ARBA00022799"/>
    </source>
</evidence>
<feature type="binding site" evidence="12">
    <location>
        <position position="418"/>
    </location>
    <ligand>
        <name>Zn(2+)</name>
        <dbReference type="ChEBI" id="CHEBI:29105"/>
    </ligand>
</feature>
<comment type="similarity">
    <text evidence="3">Belongs to the beta-class carbonic anhydrase family.</text>
</comment>
<dbReference type="InterPro" id="IPR011598">
    <property type="entry name" value="bHLH_dom"/>
</dbReference>
<keyword evidence="6 12" id="KW-0862">Zinc</keyword>
<keyword evidence="16" id="KW-1185">Reference proteome</keyword>
<feature type="region of interest" description="Disordered" evidence="13">
    <location>
        <begin position="102"/>
        <end position="128"/>
    </location>
</feature>
<dbReference type="GO" id="GO:0005634">
    <property type="term" value="C:nucleus"/>
    <property type="evidence" value="ECO:0007669"/>
    <property type="project" value="UniProtKB-SubCell"/>
</dbReference>
<feature type="compositionally biased region" description="Low complexity" evidence="13">
    <location>
        <begin position="115"/>
        <end position="128"/>
    </location>
</feature>
<dbReference type="GO" id="GO:0046983">
    <property type="term" value="F:protein dimerization activity"/>
    <property type="evidence" value="ECO:0007669"/>
    <property type="project" value="InterPro"/>
</dbReference>
<keyword evidence="5" id="KW-0702">S-nitrosylation</keyword>
<evidence type="ECO:0000313" key="16">
    <source>
        <dbReference type="Proteomes" id="UP000634136"/>
    </source>
</evidence>
<feature type="region of interest" description="Disordered" evidence="13">
    <location>
        <begin position="37"/>
        <end position="59"/>
    </location>
</feature>
<dbReference type="FunFam" id="3.40.1050.10:FF:000003">
    <property type="entry name" value="Carbonic anhydrase"/>
    <property type="match status" value="1"/>
</dbReference>
<comment type="cofactor">
    <cofactor evidence="12">
        <name>Zn(2+)</name>
        <dbReference type="ChEBI" id="CHEBI:29105"/>
    </cofactor>
    <text evidence="12">Binds 1 zinc ion per subunit.</text>
</comment>
<comment type="function">
    <text evidence="1">Reversible hydration of carbon dioxide.</text>
</comment>
<evidence type="ECO:0000256" key="7">
    <source>
        <dbReference type="ARBA" id="ARBA00023015"/>
    </source>
</evidence>
<feature type="domain" description="BHLH" evidence="14">
    <location>
        <begin position="48"/>
        <end position="97"/>
    </location>
</feature>
<dbReference type="SUPFAM" id="SSF53056">
    <property type="entry name" value="beta-carbonic anhydrase, cab"/>
    <property type="match status" value="1"/>
</dbReference>
<dbReference type="InterPro" id="IPR001765">
    <property type="entry name" value="Carbonic_anhydrase"/>
</dbReference>
<evidence type="ECO:0000256" key="9">
    <source>
        <dbReference type="ARBA" id="ARBA00023239"/>
    </source>
</evidence>
<dbReference type="SMART" id="SM00947">
    <property type="entry name" value="Pro_CA"/>
    <property type="match status" value="1"/>
</dbReference>
<evidence type="ECO:0000313" key="15">
    <source>
        <dbReference type="EMBL" id="KAF7830006.1"/>
    </source>
</evidence>
<organism evidence="15 16">
    <name type="scientific">Senna tora</name>
    <dbReference type="NCBI Taxonomy" id="362788"/>
    <lineage>
        <taxon>Eukaryota</taxon>
        <taxon>Viridiplantae</taxon>
        <taxon>Streptophyta</taxon>
        <taxon>Embryophyta</taxon>
        <taxon>Tracheophyta</taxon>
        <taxon>Spermatophyta</taxon>
        <taxon>Magnoliopsida</taxon>
        <taxon>eudicotyledons</taxon>
        <taxon>Gunneridae</taxon>
        <taxon>Pentapetalae</taxon>
        <taxon>rosids</taxon>
        <taxon>fabids</taxon>
        <taxon>Fabales</taxon>
        <taxon>Fabaceae</taxon>
        <taxon>Caesalpinioideae</taxon>
        <taxon>Cassia clade</taxon>
        <taxon>Senna</taxon>
    </lineage>
</organism>
<evidence type="ECO:0000256" key="12">
    <source>
        <dbReference type="PIRSR" id="PIRSR601765-1"/>
    </source>
</evidence>
<keyword evidence="12" id="KW-0479">Metal-binding</keyword>
<keyword evidence="7" id="KW-0805">Transcription regulation</keyword>
<evidence type="ECO:0000256" key="4">
    <source>
        <dbReference type="ARBA" id="ARBA00012925"/>
    </source>
</evidence>
<name>A0A834U0U3_9FABA</name>
<evidence type="ECO:0000256" key="8">
    <source>
        <dbReference type="ARBA" id="ARBA00023163"/>
    </source>
</evidence>
<evidence type="ECO:0000256" key="1">
    <source>
        <dbReference type="ARBA" id="ARBA00002904"/>
    </source>
</evidence>
<dbReference type="InterPro" id="IPR045066">
    <property type="entry name" value="Beta_CA_cladeB"/>
</dbReference>
<dbReference type="PANTHER" id="PTHR11002:SF19">
    <property type="entry name" value="BETA CARBONIC ANHYDRASE 6, MITOCHONDRIAL"/>
    <property type="match status" value="1"/>
</dbReference>
<dbReference type="SUPFAM" id="SSF47459">
    <property type="entry name" value="HLH, helix-loop-helix DNA-binding domain"/>
    <property type="match status" value="1"/>
</dbReference>
<comment type="caution">
    <text evidence="15">The sequence shown here is derived from an EMBL/GenBank/DDBJ whole genome shotgun (WGS) entry which is preliminary data.</text>
</comment>
<proteinExistence type="inferred from homology"/>
<dbReference type="Proteomes" id="UP000634136">
    <property type="component" value="Unassembled WGS sequence"/>
</dbReference>
<evidence type="ECO:0000256" key="10">
    <source>
        <dbReference type="ARBA" id="ARBA00023242"/>
    </source>
</evidence>
<dbReference type="InterPro" id="IPR036874">
    <property type="entry name" value="Carbonic_anhydrase_sf"/>
</dbReference>
<dbReference type="PROSITE" id="PS00704">
    <property type="entry name" value="PROK_CO2_ANHYDRASE_1"/>
    <property type="match status" value="1"/>
</dbReference>
<feature type="compositionally biased region" description="Basic and acidic residues" evidence="13">
    <location>
        <begin position="102"/>
        <end position="111"/>
    </location>
</feature>
<dbReference type="GO" id="GO:0015976">
    <property type="term" value="P:carbon utilization"/>
    <property type="evidence" value="ECO:0007669"/>
    <property type="project" value="InterPro"/>
</dbReference>
<dbReference type="Pfam" id="PF00010">
    <property type="entry name" value="HLH"/>
    <property type="match status" value="1"/>
</dbReference>
<evidence type="ECO:0000256" key="6">
    <source>
        <dbReference type="ARBA" id="ARBA00022833"/>
    </source>
</evidence>
<protein>
    <recommendedName>
        <fullName evidence="4">carbonic anhydrase</fullName>
        <ecNumber evidence="4">4.2.1.1</ecNumber>
    </recommendedName>
</protein>
<keyword evidence="9" id="KW-0456">Lyase</keyword>
<keyword evidence="8" id="KW-0804">Transcription</keyword>